<evidence type="ECO:0000259" key="10">
    <source>
        <dbReference type="PROSITE" id="PS51212"/>
    </source>
</evidence>
<comment type="caution">
    <text evidence="11">The sequence shown here is derived from an EMBL/GenBank/DDBJ whole genome shotgun (WGS) entry which is preliminary data.</text>
</comment>
<protein>
    <submittedName>
        <fullName evidence="11">WSC domain-containing protein</fullName>
    </submittedName>
</protein>
<feature type="compositionally biased region" description="Low complexity" evidence="7">
    <location>
        <begin position="285"/>
        <end position="299"/>
    </location>
</feature>
<dbReference type="OrthoDB" id="2019572at2759"/>
<evidence type="ECO:0000256" key="9">
    <source>
        <dbReference type="SAM" id="SignalP"/>
    </source>
</evidence>
<dbReference type="InterPro" id="IPR051836">
    <property type="entry name" value="Kremen_rcpt"/>
</dbReference>
<feature type="domain" description="WSC" evidence="10">
    <location>
        <begin position="149"/>
        <end position="242"/>
    </location>
</feature>
<accession>A0A8T9BQ66</accession>
<keyword evidence="12" id="KW-1185">Reference proteome</keyword>
<evidence type="ECO:0000256" key="8">
    <source>
        <dbReference type="SAM" id="Phobius"/>
    </source>
</evidence>
<gene>
    <name evidence="11" type="ORF">LARI1_G000358</name>
</gene>
<feature type="transmembrane region" description="Helical" evidence="8">
    <location>
        <begin position="394"/>
        <end position="414"/>
    </location>
</feature>
<reference evidence="11 12" key="1">
    <citation type="submission" date="2018-05" db="EMBL/GenBank/DDBJ databases">
        <title>Whole genome sequencing for identification of molecular markers to develop diagnostic detection tools for the regulated plant pathogen Lachnellula willkommii.</title>
        <authorList>
            <person name="Giroux E."/>
            <person name="Bilodeau G."/>
        </authorList>
    </citation>
    <scope>NUCLEOTIDE SEQUENCE [LARGE SCALE GENOMIC DNA]</scope>
    <source>
        <strain evidence="11 12">CBS 203.66</strain>
    </source>
</reference>
<proteinExistence type="predicted"/>
<dbReference type="Pfam" id="PF01822">
    <property type="entry name" value="WSC"/>
    <property type="match status" value="2"/>
</dbReference>
<evidence type="ECO:0000256" key="4">
    <source>
        <dbReference type="ARBA" id="ARBA00022989"/>
    </source>
</evidence>
<keyword evidence="5 8" id="KW-0472">Membrane</keyword>
<dbReference type="Proteomes" id="UP000469559">
    <property type="component" value="Unassembled WGS sequence"/>
</dbReference>
<feature type="compositionally biased region" description="Gly residues" evidence="7">
    <location>
        <begin position="300"/>
        <end position="312"/>
    </location>
</feature>
<feature type="region of interest" description="Disordered" evidence="7">
    <location>
        <begin position="252"/>
        <end position="369"/>
    </location>
</feature>
<comment type="subcellular location">
    <subcellularLocation>
        <location evidence="1">Membrane</location>
        <topology evidence="1">Single-pass membrane protein</topology>
    </subcellularLocation>
</comment>
<evidence type="ECO:0000256" key="6">
    <source>
        <dbReference type="ARBA" id="ARBA00023180"/>
    </source>
</evidence>
<feature type="compositionally biased region" description="Low complexity" evidence="7">
    <location>
        <begin position="313"/>
        <end position="369"/>
    </location>
</feature>
<dbReference type="EMBL" id="QGMF01000003">
    <property type="protein sequence ID" value="TVY21945.1"/>
    <property type="molecule type" value="Genomic_DNA"/>
</dbReference>
<evidence type="ECO:0000256" key="5">
    <source>
        <dbReference type="ARBA" id="ARBA00023136"/>
    </source>
</evidence>
<feature type="domain" description="WSC" evidence="10">
    <location>
        <begin position="45"/>
        <end position="137"/>
    </location>
</feature>
<feature type="chain" id="PRO_5035869106" evidence="9">
    <location>
        <begin position="23"/>
        <end position="415"/>
    </location>
</feature>
<keyword evidence="4 8" id="KW-1133">Transmembrane helix</keyword>
<sequence length="415" mass="42037">MLTFELFTVASAALTLFSGVNAGLVTLDQRNQEQPAAPSCTSYTPFVYSGCFTDPGSPRALLYDSGLNTQNMTVEICVAFCKGNDFRYAGLEYWGQCFCGASVNGPQIAESNCNYPCTGDSNEACGGNDIISIYQDPTFPIVNSTTISDYQPLGCYSEGTSGRSLAWPQSQISASAMTVELCLAACKQGGYDMAGVEYGQECYCGVVLGNGTVPTSGCNMPCSGNTAETCGGSSVLNLFVASDLESTQICGAVPPSASSNPSSSSSTSSASNSNSGSGGSGGTGTSSAPSSSSSNSNSGSGSGGSGGAGGSGTSSAPSSSSSISSSFSSTGNPSNPSTSTRISSSVSSSLSRSTTIPTTSSTSTNPTLCTSTVTPTSTLLFTSRLPRQPELFQILRLVPIGLLLLHGLLPGFWLL</sequence>
<keyword evidence="3 9" id="KW-0732">Signal</keyword>
<evidence type="ECO:0000256" key="7">
    <source>
        <dbReference type="SAM" id="MobiDB-lite"/>
    </source>
</evidence>
<evidence type="ECO:0000256" key="2">
    <source>
        <dbReference type="ARBA" id="ARBA00022692"/>
    </source>
</evidence>
<evidence type="ECO:0000313" key="12">
    <source>
        <dbReference type="Proteomes" id="UP000469559"/>
    </source>
</evidence>
<feature type="compositionally biased region" description="Low complexity" evidence="7">
    <location>
        <begin position="254"/>
        <end position="275"/>
    </location>
</feature>
<feature type="signal peptide" evidence="9">
    <location>
        <begin position="1"/>
        <end position="22"/>
    </location>
</feature>
<organism evidence="11 12">
    <name type="scientific">Lachnellula arida</name>
    <dbReference type="NCBI Taxonomy" id="1316785"/>
    <lineage>
        <taxon>Eukaryota</taxon>
        <taxon>Fungi</taxon>
        <taxon>Dikarya</taxon>
        <taxon>Ascomycota</taxon>
        <taxon>Pezizomycotina</taxon>
        <taxon>Leotiomycetes</taxon>
        <taxon>Helotiales</taxon>
        <taxon>Lachnaceae</taxon>
        <taxon>Lachnellula</taxon>
    </lineage>
</organism>
<evidence type="ECO:0000313" key="11">
    <source>
        <dbReference type="EMBL" id="TVY21945.1"/>
    </source>
</evidence>
<evidence type="ECO:0000256" key="1">
    <source>
        <dbReference type="ARBA" id="ARBA00004167"/>
    </source>
</evidence>
<dbReference type="SMART" id="SM00321">
    <property type="entry name" value="WSC"/>
    <property type="match status" value="2"/>
</dbReference>
<dbReference type="GO" id="GO:0005886">
    <property type="term" value="C:plasma membrane"/>
    <property type="evidence" value="ECO:0007669"/>
    <property type="project" value="TreeGrafter"/>
</dbReference>
<dbReference type="PANTHER" id="PTHR24269">
    <property type="entry name" value="KREMEN PROTEIN"/>
    <property type="match status" value="1"/>
</dbReference>
<keyword evidence="6" id="KW-0325">Glycoprotein</keyword>
<dbReference type="AlphaFoldDB" id="A0A8T9BQ66"/>
<evidence type="ECO:0000256" key="3">
    <source>
        <dbReference type="ARBA" id="ARBA00022729"/>
    </source>
</evidence>
<dbReference type="PROSITE" id="PS51212">
    <property type="entry name" value="WSC"/>
    <property type="match status" value="2"/>
</dbReference>
<keyword evidence="2 8" id="KW-0812">Transmembrane</keyword>
<dbReference type="PANTHER" id="PTHR24269:SF16">
    <property type="entry name" value="PROTEIN SLG1"/>
    <property type="match status" value="1"/>
</dbReference>
<name>A0A8T9BQ66_9HELO</name>
<dbReference type="InterPro" id="IPR002889">
    <property type="entry name" value="WSC_carb-bd"/>
</dbReference>